<dbReference type="FunFam" id="3.30.70.890:FF:000005">
    <property type="entry name" value="Diphosphomevalonate decarboxylase"/>
    <property type="match status" value="1"/>
</dbReference>
<keyword evidence="18" id="KW-1185">Reference proteome</keyword>
<dbReference type="AlphaFoldDB" id="A0A2N5SHG4"/>
<keyword evidence="10 14" id="KW-1207">Sterol metabolism</keyword>
<dbReference type="InterPro" id="IPR036554">
    <property type="entry name" value="GHMP_kinase_C_sf"/>
</dbReference>
<dbReference type="Gene3D" id="3.30.230.10">
    <property type="match status" value="1"/>
</dbReference>
<evidence type="ECO:0000256" key="6">
    <source>
        <dbReference type="ARBA" id="ARBA00022840"/>
    </source>
</evidence>
<sequence>MVKEVTCSAPVNIAVIKYWGKRDSKLILPTNSSLSVTLNQDDLRTTTTVRLMDEGTDTVHDRLYLNGQVQPIEKDSRLDVCLSQLRKLKADLENKTGQKHDETSSSAVPESRRALLIGSENNFPTAAGLASSASGYAALVYTISQVYELPLGMSELSKIARQGSGSACRSMYGGFVSWEMGTEADGRDSLAVQVAERSHWADLEALICVVSDRKKGTSSTSGMSTTVQTSPLLQHRIKNVVPERMEQMKQAITAQDFDQFAQLTMADSNQFHAVCLDTQPPIFYLNDVSRSIIAIVEELNRCSKAEGDGYVAAYTFDAGPNAVIYAPKRNMRKLLNLVLYYFPLPDAEPFSDPKGCFHQSSELPGHLPFPIKFNTLVSPVWPQGSITKLIHTGVGDGPQVLSHQLGAGALDSNGLPKHLSHNATNGHA</sequence>
<keyword evidence="9 13" id="KW-0443">Lipid metabolism</keyword>
<keyword evidence="6 13" id="KW-0067">ATP-binding</keyword>
<comment type="catalytic activity">
    <reaction evidence="13 14">
        <text>(R)-5-diphosphomevalonate + ATP = isopentenyl diphosphate + ADP + phosphate + CO2</text>
        <dbReference type="Rhea" id="RHEA:23732"/>
        <dbReference type="ChEBI" id="CHEBI:16526"/>
        <dbReference type="ChEBI" id="CHEBI:30616"/>
        <dbReference type="ChEBI" id="CHEBI:43474"/>
        <dbReference type="ChEBI" id="CHEBI:57557"/>
        <dbReference type="ChEBI" id="CHEBI:128769"/>
        <dbReference type="ChEBI" id="CHEBI:456216"/>
        <dbReference type="EC" id="4.1.1.33"/>
    </reaction>
</comment>
<accession>A0A2N5SHG4</accession>
<evidence type="ECO:0000256" key="2">
    <source>
        <dbReference type="ARBA" id="ARBA00008831"/>
    </source>
</evidence>
<dbReference type="InterPro" id="IPR020568">
    <property type="entry name" value="Ribosomal_Su5_D2-typ_SF"/>
</dbReference>
<dbReference type="InterPro" id="IPR029765">
    <property type="entry name" value="Mev_diP_decarb"/>
</dbReference>
<dbReference type="GO" id="GO:0016126">
    <property type="term" value="P:sterol biosynthetic process"/>
    <property type="evidence" value="ECO:0007669"/>
    <property type="project" value="UniProtKB-KW"/>
</dbReference>
<keyword evidence="11 14" id="KW-0753">Steroid metabolism</keyword>
<dbReference type="InterPro" id="IPR053859">
    <property type="entry name" value="MVD-like_N"/>
</dbReference>
<comment type="pathway">
    <text evidence="1 14">Isoprenoid biosynthesis; isopentenyl diphosphate biosynthesis via mevalonate pathway; isopentenyl diphosphate from (R)-mevalonate: step 3/3.</text>
</comment>
<evidence type="ECO:0000256" key="10">
    <source>
        <dbReference type="ARBA" id="ARBA00023166"/>
    </source>
</evidence>
<evidence type="ECO:0000256" key="14">
    <source>
        <dbReference type="RuleBase" id="RU363086"/>
    </source>
</evidence>
<comment type="similarity">
    <text evidence="2 13 14">Belongs to the diphosphomevalonate decarboxylase family.</text>
</comment>
<comment type="caution">
    <text evidence="17">The sequence shown here is derived from an EMBL/GenBank/DDBJ whole genome shotgun (WGS) entry which is preliminary data.</text>
</comment>
<evidence type="ECO:0000256" key="7">
    <source>
        <dbReference type="ARBA" id="ARBA00022955"/>
    </source>
</evidence>
<evidence type="ECO:0000256" key="3">
    <source>
        <dbReference type="ARBA" id="ARBA00012296"/>
    </source>
</evidence>
<dbReference type="InterPro" id="IPR041431">
    <property type="entry name" value="Mvd1_C"/>
</dbReference>
<feature type="domain" description="Mvd1 C-terminal" evidence="15">
    <location>
        <begin position="205"/>
        <end position="401"/>
    </location>
</feature>
<gene>
    <name evidence="17" type="ORF">PCANC_22136</name>
</gene>
<keyword evidence="8 14" id="KW-0756">Sterol biosynthesis</keyword>
<dbReference type="Gene3D" id="3.30.70.890">
    <property type="entry name" value="GHMP kinase, C-terminal domain"/>
    <property type="match status" value="1"/>
</dbReference>
<proteinExistence type="inferred from homology"/>
<dbReference type="UniPathway" id="UPA00057">
    <property type="reaction ID" value="UER00100"/>
</dbReference>
<dbReference type="InterPro" id="IPR005935">
    <property type="entry name" value="Mev_decarb"/>
</dbReference>
<dbReference type="PANTHER" id="PTHR10977">
    <property type="entry name" value="DIPHOSPHOMEVALONATE DECARBOXYLASE"/>
    <property type="match status" value="1"/>
</dbReference>
<evidence type="ECO:0000256" key="13">
    <source>
        <dbReference type="PIRNR" id="PIRNR015950"/>
    </source>
</evidence>
<keyword evidence="5 13" id="KW-0547">Nucleotide-binding</keyword>
<evidence type="ECO:0000256" key="9">
    <source>
        <dbReference type="ARBA" id="ARBA00023098"/>
    </source>
</evidence>
<reference evidence="17 18" key="1">
    <citation type="submission" date="2017-11" db="EMBL/GenBank/DDBJ databases">
        <title>De novo assembly and phasing of dikaryotic genomes from two isolates of Puccinia coronata f. sp. avenae, the causal agent of oat crown rust.</title>
        <authorList>
            <person name="Miller M.E."/>
            <person name="Zhang Y."/>
            <person name="Omidvar V."/>
            <person name="Sperschneider J."/>
            <person name="Schwessinger B."/>
            <person name="Raley C."/>
            <person name="Palmer J.M."/>
            <person name="Garnica D."/>
            <person name="Upadhyaya N."/>
            <person name="Rathjen J."/>
            <person name="Taylor J.M."/>
            <person name="Park R.F."/>
            <person name="Dodds P.N."/>
            <person name="Hirsch C.D."/>
            <person name="Kianian S.F."/>
            <person name="Figueroa M."/>
        </authorList>
    </citation>
    <scope>NUCLEOTIDE SEQUENCE [LARGE SCALE GENOMIC DNA]</scope>
    <source>
        <strain evidence="17">12NC29</strain>
    </source>
</reference>
<dbReference type="GO" id="GO:0004163">
    <property type="term" value="F:diphosphomevalonate decarboxylase activity"/>
    <property type="evidence" value="ECO:0007669"/>
    <property type="project" value="UniProtKB-UniRule"/>
</dbReference>
<dbReference type="Pfam" id="PF22700">
    <property type="entry name" value="MVD-like_N"/>
    <property type="match status" value="1"/>
</dbReference>
<dbReference type="STRING" id="200324.A0A2N5SHG4"/>
<dbReference type="Proteomes" id="UP000235388">
    <property type="component" value="Unassembled WGS sequence"/>
</dbReference>
<dbReference type="PANTHER" id="PTHR10977:SF3">
    <property type="entry name" value="DIPHOSPHOMEVALONATE DECARBOXYLASE"/>
    <property type="match status" value="1"/>
</dbReference>
<name>A0A2N5SHG4_9BASI</name>
<evidence type="ECO:0000256" key="1">
    <source>
        <dbReference type="ARBA" id="ARBA00005055"/>
    </source>
</evidence>
<dbReference type="Pfam" id="PF18376">
    <property type="entry name" value="MDD_C"/>
    <property type="match status" value="1"/>
</dbReference>
<keyword evidence="12 13" id="KW-0456">Lyase</keyword>
<evidence type="ECO:0000256" key="5">
    <source>
        <dbReference type="ARBA" id="ARBA00022741"/>
    </source>
</evidence>
<dbReference type="InterPro" id="IPR014721">
    <property type="entry name" value="Ribsml_uS5_D2-typ_fold_subgr"/>
</dbReference>
<dbReference type="FunFam" id="3.30.230.10:FF:000018">
    <property type="entry name" value="Diphosphomevalonate decarboxylase"/>
    <property type="match status" value="1"/>
</dbReference>
<dbReference type="GO" id="GO:0005524">
    <property type="term" value="F:ATP binding"/>
    <property type="evidence" value="ECO:0007669"/>
    <property type="project" value="UniProtKB-UniRule"/>
</dbReference>
<dbReference type="NCBIfam" id="TIGR01240">
    <property type="entry name" value="mevDPdecarb"/>
    <property type="match status" value="1"/>
</dbReference>
<evidence type="ECO:0000256" key="4">
    <source>
        <dbReference type="ARBA" id="ARBA00022516"/>
    </source>
</evidence>
<evidence type="ECO:0000256" key="8">
    <source>
        <dbReference type="ARBA" id="ARBA00023011"/>
    </source>
</evidence>
<keyword evidence="4 14" id="KW-0444">Lipid biosynthesis</keyword>
<protein>
    <recommendedName>
        <fullName evidence="3 13">Diphosphomevalonate decarboxylase</fullName>
        <ecNumber evidence="3 13">4.1.1.33</ecNumber>
    </recommendedName>
</protein>
<evidence type="ECO:0000313" key="17">
    <source>
        <dbReference type="EMBL" id="PLW12654.1"/>
    </source>
</evidence>
<evidence type="ECO:0000256" key="11">
    <source>
        <dbReference type="ARBA" id="ARBA00023221"/>
    </source>
</evidence>
<dbReference type="GO" id="GO:0019287">
    <property type="term" value="P:isopentenyl diphosphate biosynthetic process, mevalonate pathway"/>
    <property type="evidence" value="ECO:0007669"/>
    <property type="project" value="UniProtKB-UniRule"/>
</dbReference>
<evidence type="ECO:0000259" key="16">
    <source>
        <dbReference type="Pfam" id="PF22700"/>
    </source>
</evidence>
<dbReference type="SUPFAM" id="SSF55060">
    <property type="entry name" value="GHMP Kinase, C-terminal domain"/>
    <property type="match status" value="1"/>
</dbReference>
<evidence type="ECO:0000256" key="12">
    <source>
        <dbReference type="ARBA" id="ARBA00023239"/>
    </source>
</evidence>
<evidence type="ECO:0000313" key="18">
    <source>
        <dbReference type="Proteomes" id="UP000235388"/>
    </source>
</evidence>
<evidence type="ECO:0000259" key="15">
    <source>
        <dbReference type="Pfam" id="PF18376"/>
    </source>
</evidence>
<dbReference type="OrthoDB" id="10253702at2759"/>
<dbReference type="SUPFAM" id="SSF54211">
    <property type="entry name" value="Ribosomal protein S5 domain 2-like"/>
    <property type="match status" value="1"/>
</dbReference>
<dbReference type="PIRSF" id="PIRSF015950">
    <property type="entry name" value="Mev_P_decrbx"/>
    <property type="match status" value="1"/>
</dbReference>
<dbReference type="GO" id="GO:0005829">
    <property type="term" value="C:cytosol"/>
    <property type="evidence" value="ECO:0007669"/>
    <property type="project" value="InterPro"/>
</dbReference>
<organism evidence="17 18">
    <name type="scientific">Puccinia coronata f. sp. avenae</name>
    <dbReference type="NCBI Taxonomy" id="200324"/>
    <lineage>
        <taxon>Eukaryota</taxon>
        <taxon>Fungi</taxon>
        <taxon>Dikarya</taxon>
        <taxon>Basidiomycota</taxon>
        <taxon>Pucciniomycotina</taxon>
        <taxon>Pucciniomycetes</taxon>
        <taxon>Pucciniales</taxon>
        <taxon>Pucciniaceae</taxon>
        <taxon>Puccinia</taxon>
    </lineage>
</organism>
<dbReference type="EC" id="4.1.1.33" evidence="3 13"/>
<feature type="domain" description="Diphosphomevalonate decarboxylase-like N-terminal" evidence="16">
    <location>
        <begin position="9"/>
        <end position="191"/>
    </location>
</feature>
<dbReference type="EMBL" id="PGCJ01000975">
    <property type="protein sequence ID" value="PLW12654.1"/>
    <property type="molecule type" value="Genomic_DNA"/>
</dbReference>
<keyword evidence="7 14" id="KW-0752">Steroid biosynthesis</keyword>